<keyword evidence="2" id="KW-1133">Transmembrane helix</keyword>
<keyword evidence="2" id="KW-0472">Membrane</keyword>
<feature type="non-terminal residue" evidence="3">
    <location>
        <position position="95"/>
    </location>
</feature>
<accession>A0A382KMX9</accession>
<organism evidence="3">
    <name type="scientific">marine metagenome</name>
    <dbReference type="NCBI Taxonomy" id="408172"/>
    <lineage>
        <taxon>unclassified sequences</taxon>
        <taxon>metagenomes</taxon>
        <taxon>ecological metagenomes</taxon>
    </lineage>
</organism>
<dbReference type="EMBL" id="UINC01080901">
    <property type="protein sequence ID" value="SVC24277.1"/>
    <property type="molecule type" value="Genomic_DNA"/>
</dbReference>
<gene>
    <name evidence="3" type="ORF">METZ01_LOCUS277131</name>
</gene>
<reference evidence="3" key="1">
    <citation type="submission" date="2018-05" db="EMBL/GenBank/DDBJ databases">
        <authorList>
            <person name="Lanie J.A."/>
            <person name="Ng W.-L."/>
            <person name="Kazmierczak K.M."/>
            <person name="Andrzejewski T.M."/>
            <person name="Davidsen T.M."/>
            <person name="Wayne K.J."/>
            <person name="Tettelin H."/>
            <person name="Glass J.I."/>
            <person name="Rusch D."/>
            <person name="Podicherti R."/>
            <person name="Tsui H.-C.T."/>
            <person name="Winkler M.E."/>
        </authorList>
    </citation>
    <scope>NUCLEOTIDE SEQUENCE</scope>
</reference>
<evidence type="ECO:0000256" key="1">
    <source>
        <dbReference type="SAM" id="MobiDB-lite"/>
    </source>
</evidence>
<protein>
    <submittedName>
        <fullName evidence="3">Uncharacterized protein</fullName>
    </submittedName>
</protein>
<evidence type="ECO:0000256" key="2">
    <source>
        <dbReference type="SAM" id="Phobius"/>
    </source>
</evidence>
<feature type="region of interest" description="Disordered" evidence="1">
    <location>
        <begin position="1"/>
        <end position="26"/>
    </location>
</feature>
<feature type="compositionally biased region" description="Pro residues" evidence="1">
    <location>
        <begin position="1"/>
        <end position="18"/>
    </location>
</feature>
<dbReference type="AlphaFoldDB" id="A0A382KMX9"/>
<keyword evidence="2" id="KW-0812">Transmembrane</keyword>
<proteinExistence type="predicted"/>
<sequence length="95" mass="10533">MELPPPYPPSPGSPPGSAPPDSADSKRDKRIRLLEDIFILICIVSLWPVVLGWQGAVYEVILYVALAGLVLIFFRRMNRFRQARREAEGGRGNGA</sequence>
<evidence type="ECO:0000313" key="3">
    <source>
        <dbReference type="EMBL" id="SVC24277.1"/>
    </source>
</evidence>
<feature type="transmembrane region" description="Helical" evidence="2">
    <location>
        <begin position="56"/>
        <end position="74"/>
    </location>
</feature>
<name>A0A382KMX9_9ZZZZ</name>